<feature type="signal peptide" evidence="6">
    <location>
        <begin position="1"/>
        <end position="20"/>
    </location>
</feature>
<dbReference type="PANTHER" id="PTHR31238">
    <property type="entry name" value="GERMIN-LIKE PROTEIN SUBFAMILY 3 MEMBER 3"/>
    <property type="match status" value="1"/>
</dbReference>
<feature type="domain" description="Cupin type-1" evidence="7">
    <location>
        <begin position="138"/>
        <end position="285"/>
    </location>
</feature>
<dbReference type="Pfam" id="PF00190">
    <property type="entry name" value="Cupin_1"/>
    <property type="match status" value="1"/>
</dbReference>
<dbReference type="InterPro" id="IPR019780">
    <property type="entry name" value="Germin_Mn-BS"/>
</dbReference>
<keyword evidence="6" id="KW-0732">Signal</keyword>
<reference evidence="9" key="1">
    <citation type="submission" date="2017-03" db="EMBL/GenBank/DDBJ databases">
        <title>Genomes of endolithic fungi from Antarctica.</title>
        <authorList>
            <person name="Coleine C."/>
            <person name="Masonjones S."/>
            <person name="Stajich J.E."/>
        </authorList>
    </citation>
    <scope>NUCLEOTIDE SEQUENCE [LARGE SCALE GENOMIC DNA]</scope>
    <source>
        <strain evidence="9">CCFEE 5527</strain>
    </source>
</reference>
<protein>
    <recommendedName>
        <fullName evidence="7">Cupin type-1 domain-containing protein</fullName>
    </recommendedName>
</protein>
<evidence type="ECO:0000256" key="1">
    <source>
        <dbReference type="ARBA" id="ARBA00004613"/>
    </source>
</evidence>
<evidence type="ECO:0000256" key="6">
    <source>
        <dbReference type="SAM" id="SignalP"/>
    </source>
</evidence>
<keyword evidence="9" id="KW-1185">Reference proteome</keyword>
<dbReference type="Gene3D" id="2.60.120.10">
    <property type="entry name" value="Jelly Rolls"/>
    <property type="match status" value="1"/>
</dbReference>
<dbReference type="PROSITE" id="PS00725">
    <property type="entry name" value="GERMIN"/>
    <property type="match status" value="1"/>
</dbReference>
<evidence type="ECO:0000313" key="8">
    <source>
        <dbReference type="EMBL" id="OQN99724.1"/>
    </source>
</evidence>
<dbReference type="SUPFAM" id="SSF51182">
    <property type="entry name" value="RmlC-like cupins"/>
    <property type="match status" value="1"/>
</dbReference>
<name>A0A1V8SKN5_9PEZI</name>
<evidence type="ECO:0000256" key="3">
    <source>
        <dbReference type="ARBA" id="ARBA00022525"/>
    </source>
</evidence>
<dbReference type="AlphaFoldDB" id="A0A1V8SKN5"/>
<evidence type="ECO:0000259" key="7">
    <source>
        <dbReference type="SMART" id="SM00835"/>
    </source>
</evidence>
<accession>A0A1V8SKN5</accession>
<dbReference type="STRING" id="1507870.A0A1V8SKN5"/>
<evidence type="ECO:0000313" key="9">
    <source>
        <dbReference type="Proteomes" id="UP000192596"/>
    </source>
</evidence>
<dbReference type="InterPro" id="IPR006045">
    <property type="entry name" value="Cupin_1"/>
</dbReference>
<dbReference type="CDD" id="cd02241">
    <property type="entry name" value="cupin_OxOx"/>
    <property type="match status" value="1"/>
</dbReference>
<dbReference type="OrthoDB" id="1921208at2759"/>
<dbReference type="InParanoid" id="A0A1V8SKN5"/>
<dbReference type="InterPro" id="IPR001929">
    <property type="entry name" value="Germin"/>
</dbReference>
<gene>
    <name evidence="8" type="ORF">B0A48_14494</name>
</gene>
<dbReference type="GO" id="GO:0030145">
    <property type="term" value="F:manganese ion binding"/>
    <property type="evidence" value="ECO:0007669"/>
    <property type="project" value="InterPro"/>
</dbReference>
<organism evidence="8 9">
    <name type="scientific">Cryoendolithus antarcticus</name>
    <dbReference type="NCBI Taxonomy" id="1507870"/>
    <lineage>
        <taxon>Eukaryota</taxon>
        <taxon>Fungi</taxon>
        <taxon>Dikarya</taxon>
        <taxon>Ascomycota</taxon>
        <taxon>Pezizomycotina</taxon>
        <taxon>Dothideomycetes</taxon>
        <taxon>Dothideomycetidae</taxon>
        <taxon>Cladosporiales</taxon>
        <taxon>Cladosporiaceae</taxon>
        <taxon>Cryoendolithus</taxon>
    </lineage>
</organism>
<sequence length="322" mass="33531">MSAMFTKLAVMALAASVAQAAPWQSDSATASSAASSTTSMMAESSAATSAVSYSTAMGSGVSTVQDPAPTSTAGGDIAVGTGFPTFLDPIPTDVAASLKKLAKDVNADVTQVDRFTNLLSDDGKTPLTGQALQDRLVFDFKRAPKGGNGGRILVANENNFPLLVGNGIAGAVGFLEPCGMNSPHTHPRATEMLTVVEGEIETGFVLENGLFGDAAKATFGNGTLAFPFNATLNQFQSTIFPQGSIHFQFNNQCKDAIFVAALNSADPGTSQIAQNFFTLDDRIVDITLGDVNQITPSNLKQFRGNLPANLVKAADECIARCY</sequence>
<comment type="subcellular location">
    <subcellularLocation>
        <location evidence="1">Secreted</location>
    </subcellularLocation>
</comment>
<comment type="similarity">
    <text evidence="2">Belongs to the germin family.</text>
</comment>
<keyword evidence="3" id="KW-0964">Secreted</keyword>
<dbReference type="EMBL" id="NAJO01000038">
    <property type="protein sequence ID" value="OQN99724.1"/>
    <property type="molecule type" value="Genomic_DNA"/>
</dbReference>
<comment type="caution">
    <text evidence="8">The sequence shown here is derived from an EMBL/GenBank/DDBJ whole genome shotgun (WGS) entry which is preliminary data.</text>
</comment>
<evidence type="ECO:0000256" key="5">
    <source>
        <dbReference type="ARBA" id="ARBA00023211"/>
    </source>
</evidence>
<dbReference type="SMART" id="SM00835">
    <property type="entry name" value="Cupin_1"/>
    <property type="match status" value="1"/>
</dbReference>
<proteinExistence type="inferred from homology"/>
<evidence type="ECO:0000256" key="2">
    <source>
        <dbReference type="ARBA" id="ARBA00007456"/>
    </source>
</evidence>
<evidence type="ECO:0000256" key="4">
    <source>
        <dbReference type="ARBA" id="ARBA00022723"/>
    </source>
</evidence>
<feature type="chain" id="PRO_5012483865" description="Cupin type-1 domain-containing protein" evidence="6">
    <location>
        <begin position="21"/>
        <end position="322"/>
    </location>
</feature>
<keyword evidence="5" id="KW-0464">Manganese</keyword>
<keyword evidence="4" id="KW-0479">Metal-binding</keyword>
<dbReference type="InterPro" id="IPR014710">
    <property type="entry name" value="RmlC-like_jellyroll"/>
</dbReference>
<dbReference type="InterPro" id="IPR011051">
    <property type="entry name" value="RmlC_Cupin_sf"/>
</dbReference>
<dbReference type="GO" id="GO:0005576">
    <property type="term" value="C:extracellular region"/>
    <property type="evidence" value="ECO:0007669"/>
    <property type="project" value="UniProtKB-SubCell"/>
</dbReference>
<dbReference type="Proteomes" id="UP000192596">
    <property type="component" value="Unassembled WGS sequence"/>
</dbReference>